<dbReference type="AlphaFoldDB" id="A0A6L2NH72"/>
<dbReference type="EMBL" id="BKCJ010008896">
    <property type="protein sequence ID" value="GEU84452.1"/>
    <property type="molecule type" value="Genomic_DNA"/>
</dbReference>
<evidence type="ECO:0000256" key="1">
    <source>
        <dbReference type="SAM" id="MobiDB-lite"/>
    </source>
</evidence>
<evidence type="ECO:0000313" key="2">
    <source>
        <dbReference type="EMBL" id="GEU84452.1"/>
    </source>
</evidence>
<dbReference type="InterPro" id="IPR036875">
    <property type="entry name" value="Znf_CCHC_sf"/>
</dbReference>
<comment type="caution">
    <text evidence="2">The sequence shown here is derived from an EMBL/GenBank/DDBJ whole genome shotgun (WGS) entry which is preliminary data.</text>
</comment>
<gene>
    <name evidence="2" type="ORF">Tci_056430</name>
</gene>
<feature type="region of interest" description="Disordered" evidence="1">
    <location>
        <begin position="80"/>
        <end position="127"/>
    </location>
</feature>
<feature type="non-terminal residue" evidence="2">
    <location>
        <position position="1"/>
    </location>
</feature>
<feature type="compositionally biased region" description="Basic and acidic residues" evidence="1">
    <location>
        <begin position="117"/>
        <end position="127"/>
    </location>
</feature>
<organism evidence="2">
    <name type="scientific">Tanacetum cinerariifolium</name>
    <name type="common">Dalmatian daisy</name>
    <name type="synonym">Chrysanthemum cinerariifolium</name>
    <dbReference type="NCBI Taxonomy" id="118510"/>
    <lineage>
        <taxon>Eukaryota</taxon>
        <taxon>Viridiplantae</taxon>
        <taxon>Streptophyta</taxon>
        <taxon>Embryophyta</taxon>
        <taxon>Tracheophyta</taxon>
        <taxon>Spermatophyta</taxon>
        <taxon>Magnoliopsida</taxon>
        <taxon>eudicotyledons</taxon>
        <taxon>Gunneridae</taxon>
        <taxon>Pentapetalae</taxon>
        <taxon>asterids</taxon>
        <taxon>campanulids</taxon>
        <taxon>Asterales</taxon>
        <taxon>Asteraceae</taxon>
        <taxon>Asteroideae</taxon>
        <taxon>Anthemideae</taxon>
        <taxon>Anthemidinae</taxon>
        <taxon>Tanacetum</taxon>
    </lineage>
</organism>
<protein>
    <recommendedName>
        <fullName evidence="3">Zinc finger, CCHC-type</fullName>
    </recommendedName>
</protein>
<dbReference type="GO" id="GO:0008270">
    <property type="term" value="F:zinc ion binding"/>
    <property type="evidence" value="ECO:0007669"/>
    <property type="project" value="InterPro"/>
</dbReference>
<proteinExistence type="predicted"/>
<reference evidence="2" key="1">
    <citation type="journal article" date="2019" name="Sci. Rep.">
        <title>Draft genome of Tanacetum cinerariifolium, the natural source of mosquito coil.</title>
        <authorList>
            <person name="Yamashiro T."/>
            <person name="Shiraishi A."/>
            <person name="Satake H."/>
            <person name="Nakayama K."/>
        </authorList>
    </citation>
    <scope>NUCLEOTIDE SEQUENCE</scope>
</reference>
<dbReference type="GO" id="GO:0003676">
    <property type="term" value="F:nucleic acid binding"/>
    <property type="evidence" value="ECO:0007669"/>
    <property type="project" value="InterPro"/>
</dbReference>
<accession>A0A6L2NH72</accession>
<name>A0A6L2NH72_TANCI</name>
<sequence>GCYCPKHKQYDYQVDSPGVETYWFEFHKLVSQSKDCSQAKQELFKIVKAFYTCKQEKDQSVSSYLLKMKSYLDTMERPGYAMPNELGDKKKPRGAKGKDKGKNKLAYAPKPKIPSSPKRDNPAKDSVCHHRKEVGHWRRYCPSYQAELKKRKNASVASTLGVFTIELYAFPNKTWVYDTGCGYALESVARILNLVPTKKVERTPYEIWHEKAPKLSYLRVWGCEAIMKRDAPKCIFVGYPKETMASESHGLLELSGSDGGLGLIQEKDTKPSENTTEKHNEVAPIEVEPQNVEVPVRRSARIPQAQDKYGFYVDVEQYELRDLNEPPNYKAALSDPEFDKWLEAMNTKMQSMKDNKVWVLVDLSPNGRTFG</sequence>
<dbReference type="SUPFAM" id="SSF57756">
    <property type="entry name" value="Retrovirus zinc finger-like domains"/>
    <property type="match status" value="1"/>
</dbReference>
<evidence type="ECO:0008006" key="3">
    <source>
        <dbReference type="Google" id="ProtNLM"/>
    </source>
</evidence>